<evidence type="ECO:0000256" key="3">
    <source>
        <dbReference type="ARBA" id="ARBA00022801"/>
    </source>
</evidence>
<proteinExistence type="inferred from homology"/>
<dbReference type="EMBL" id="GEDC01018997">
    <property type="protein sequence ID" value="JAS18301.1"/>
    <property type="molecule type" value="Transcribed_RNA"/>
</dbReference>
<comment type="similarity">
    <text evidence="1">Belongs to the oligoribonuclease family.</text>
</comment>
<dbReference type="NCBIfam" id="NF003765">
    <property type="entry name" value="PRK05359.1"/>
    <property type="match status" value="1"/>
</dbReference>
<dbReference type="Pfam" id="PF00929">
    <property type="entry name" value="RNase_T"/>
    <property type="match status" value="1"/>
</dbReference>
<keyword evidence="2" id="KW-0540">Nuclease</keyword>
<dbReference type="SUPFAM" id="SSF53098">
    <property type="entry name" value="Ribonuclease H-like"/>
    <property type="match status" value="1"/>
</dbReference>
<dbReference type="InterPro" id="IPR036397">
    <property type="entry name" value="RNaseH_sf"/>
</dbReference>
<dbReference type="FunFam" id="3.30.420.10:FF:000003">
    <property type="entry name" value="Oligoribonuclease"/>
    <property type="match status" value="1"/>
</dbReference>
<keyword evidence="3" id="KW-0378">Hydrolase</keyword>
<dbReference type="HAMAP" id="MF_00045">
    <property type="entry name" value="Oligoribonuclease"/>
    <property type="match status" value="1"/>
</dbReference>
<name>A0A1B6CY21_9HEMI</name>
<sequence>MLFIKVFNHMRSVVKHKSNFNFTGIRRNNVSNVFKGFLLSQMQSRNMSSSVTDKIDDRIVWIDMEMTGLDFEKDRIIEVACLVTDGNLNIIAEGPELTIHQPKNILDEMNEWCVNQHTKSGLVKKVLESKVTEQQAEQLLLDFVKQHTAEKKCPLAGNSISFDRYFMLKYFPKFEHHLNYRMIDVSSIKELCKRWFPEEYSKVLDKKRDSKHRALDDIRNSIAELQYYRKTIFRHHEGAESMAISWC</sequence>
<dbReference type="PANTHER" id="PTHR11046:SF0">
    <property type="entry name" value="OLIGORIBONUCLEASE, MITOCHONDRIAL"/>
    <property type="match status" value="1"/>
</dbReference>
<dbReference type="GO" id="GO:0003676">
    <property type="term" value="F:nucleic acid binding"/>
    <property type="evidence" value="ECO:0007669"/>
    <property type="project" value="InterPro"/>
</dbReference>
<evidence type="ECO:0000256" key="5">
    <source>
        <dbReference type="ARBA" id="ARBA00072681"/>
    </source>
</evidence>
<dbReference type="AlphaFoldDB" id="A0A1B6CY21"/>
<dbReference type="PANTHER" id="PTHR11046">
    <property type="entry name" value="OLIGORIBONUCLEASE, MITOCHONDRIAL"/>
    <property type="match status" value="1"/>
</dbReference>
<feature type="domain" description="Exonuclease" evidence="6">
    <location>
        <begin position="58"/>
        <end position="234"/>
    </location>
</feature>
<dbReference type="CDD" id="cd06135">
    <property type="entry name" value="Orn"/>
    <property type="match status" value="1"/>
</dbReference>
<dbReference type="GO" id="GO:0005739">
    <property type="term" value="C:mitochondrion"/>
    <property type="evidence" value="ECO:0007669"/>
    <property type="project" value="TreeGrafter"/>
</dbReference>
<evidence type="ECO:0000313" key="7">
    <source>
        <dbReference type="EMBL" id="JAS18301.1"/>
    </source>
</evidence>
<evidence type="ECO:0000256" key="1">
    <source>
        <dbReference type="ARBA" id="ARBA00009921"/>
    </source>
</evidence>
<dbReference type="InterPro" id="IPR012337">
    <property type="entry name" value="RNaseH-like_sf"/>
</dbReference>
<accession>A0A1B6CY21</accession>
<dbReference type="InterPro" id="IPR022894">
    <property type="entry name" value="Oligoribonuclease"/>
</dbReference>
<dbReference type="SMART" id="SM00479">
    <property type="entry name" value="EXOIII"/>
    <property type="match status" value="1"/>
</dbReference>
<protein>
    <recommendedName>
        <fullName evidence="5">Probable oligoribonuclease</fullName>
    </recommendedName>
</protein>
<evidence type="ECO:0000256" key="2">
    <source>
        <dbReference type="ARBA" id="ARBA00022722"/>
    </source>
</evidence>
<gene>
    <name evidence="7" type="ORF">g.40341</name>
</gene>
<organism evidence="7">
    <name type="scientific">Clastoptera arizonana</name>
    <name type="common">Arizona spittle bug</name>
    <dbReference type="NCBI Taxonomy" id="38151"/>
    <lineage>
        <taxon>Eukaryota</taxon>
        <taxon>Metazoa</taxon>
        <taxon>Ecdysozoa</taxon>
        <taxon>Arthropoda</taxon>
        <taxon>Hexapoda</taxon>
        <taxon>Insecta</taxon>
        <taxon>Pterygota</taxon>
        <taxon>Neoptera</taxon>
        <taxon>Paraneoptera</taxon>
        <taxon>Hemiptera</taxon>
        <taxon>Auchenorrhyncha</taxon>
        <taxon>Cercopoidea</taxon>
        <taxon>Clastopteridae</taxon>
        <taxon>Clastoptera</taxon>
    </lineage>
</organism>
<dbReference type="Gene3D" id="3.30.420.10">
    <property type="entry name" value="Ribonuclease H-like superfamily/Ribonuclease H"/>
    <property type="match status" value="1"/>
</dbReference>
<evidence type="ECO:0000259" key="6">
    <source>
        <dbReference type="SMART" id="SM00479"/>
    </source>
</evidence>
<dbReference type="InterPro" id="IPR013520">
    <property type="entry name" value="Ribonucl_H"/>
</dbReference>
<reference evidence="7" key="1">
    <citation type="submission" date="2015-12" db="EMBL/GenBank/DDBJ databases">
        <title>De novo transcriptome assembly of four potential Pierce s Disease insect vectors from Arizona vineyards.</title>
        <authorList>
            <person name="Tassone E.E."/>
        </authorList>
    </citation>
    <scope>NUCLEOTIDE SEQUENCE</scope>
</reference>
<dbReference type="GO" id="GO:0000175">
    <property type="term" value="F:3'-5'-RNA exonuclease activity"/>
    <property type="evidence" value="ECO:0007669"/>
    <property type="project" value="InterPro"/>
</dbReference>
<evidence type="ECO:0000256" key="4">
    <source>
        <dbReference type="ARBA" id="ARBA00022839"/>
    </source>
</evidence>
<keyword evidence="4" id="KW-0269">Exonuclease</keyword>